<keyword evidence="1" id="KW-0472">Membrane</keyword>
<keyword evidence="1" id="KW-1133">Transmembrane helix</keyword>
<feature type="transmembrane region" description="Helical" evidence="1">
    <location>
        <begin position="55"/>
        <end position="74"/>
    </location>
</feature>
<reference evidence="2 3" key="1">
    <citation type="submission" date="2021-03" db="EMBL/GenBank/DDBJ databases">
        <title>Assistant Professor.</title>
        <authorList>
            <person name="Huq M.A."/>
        </authorList>
    </citation>
    <scope>NUCLEOTIDE SEQUENCE [LARGE SCALE GENOMIC DNA]</scope>
    <source>
        <strain evidence="2 3">MAH-29</strain>
    </source>
</reference>
<comment type="caution">
    <text evidence="2">The sequence shown here is derived from an EMBL/GenBank/DDBJ whole genome shotgun (WGS) entry which is preliminary data.</text>
</comment>
<accession>A0ABS3YVT5</accession>
<keyword evidence="3" id="KW-1185">Reference proteome</keyword>
<gene>
    <name evidence="2" type="ORF">J7I42_13455</name>
</gene>
<dbReference type="EMBL" id="JAGHKO010000002">
    <property type="protein sequence ID" value="MBO9201281.1"/>
    <property type="molecule type" value="Genomic_DNA"/>
</dbReference>
<protein>
    <submittedName>
        <fullName evidence="2">Uncharacterized protein</fullName>
    </submittedName>
</protein>
<sequence length="279" mass="32032">MNFPKILTNTGRVLVFLGLTVLTQTGGVVYLINFSTYRLINKRIANGWLRRFCKPGSFILMYLVATFLIVPLLARPLGRVQMPLKTTNNLRPLTFLTCLLNRNYVRKDLREAAFTVAGEMNKKYPGTVINYLDANFPFLNGFPLFPHLSHNDGKKLDLAFCYQDKTTLTATNEAPSLIGYGICEEPTAAEKNTAEFCSQNGYWQYSFLKNVMPQHRKNDFLFYGEKTKCLVTLFCQDNRIGKVFIEPHLKLRLQLSNSKIRFHGCRAVRHDDHIHVQLN</sequence>
<dbReference type="RefSeq" id="WP_209139340.1">
    <property type="nucleotide sequence ID" value="NZ_JAGHKO010000002.1"/>
</dbReference>
<proteinExistence type="predicted"/>
<evidence type="ECO:0000313" key="2">
    <source>
        <dbReference type="EMBL" id="MBO9201281.1"/>
    </source>
</evidence>
<name>A0ABS3YVT5_9BACT</name>
<keyword evidence="1" id="KW-0812">Transmembrane</keyword>
<dbReference type="InterPro" id="IPR009045">
    <property type="entry name" value="Zn_M74/Hedgehog-like"/>
</dbReference>
<organism evidence="2 3">
    <name type="scientific">Niastella soli</name>
    <dbReference type="NCBI Taxonomy" id="2821487"/>
    <lineage>
        <taxon>Bacteria</taxon>
        <taxon>Pseudomonadati</taxon>
        <taxon>Bacteroidota</taxon>
        <taxon>Chitinophagia</taxon>
        <taxon>Chitinophagales</taxon>
        <taxon>Chitinophagaceae</taxon>
        <taxon>Niastella</taxon>
    </lineage>
</organism>
<dbReference type="Gene3D" id="3.30.1380.10">
    <property type="match status" value="1"/>
</dbReference>
<feature type="transmembrane region" description="Helical" evidence="1">
    <location>
        <begin position="12"/>
        <end position="34"/>
    </location>
</feature>
<dbReference type="Proteomes" id="UP000677244">
    <property type="component" value="Unassembled WGS sequence"/>
</dbReference>
<evidence type="ECO:0000256" key="1">
    <source>
        <dbReference type="SAM" id="Phobius"/>
    </source>
</evidence>
<evidence type="ECO:0000313" key="3">
    <source>
        <dbReference type="Proteomes" id="UP000677244"/>
    </source>
</evidence>